<feature type="region of interest" description="Disordered" evidence="1">
    <location>
        <begin position="109"/>
        <end position="139"/>
    </location>
</feature>
<name>M2RE88_COCSN</name>
<proteinExistence type="predicted"/>
<reference evidence="2 3" key="1">
    <citation type="journal article" date="2012" name="PLoS Pathog.">
        <title>Diverse lifestyles and strategies of plant pathogenesis encoded in the genomes of eighteen Dothideomycetes fungi.</title>
        <authorList>
            <person name="Ohm R.A."/>
            <person name="Feau N."/>
            <person name="Henrissat B."/>
            <person name="Schoch C.L."/>
            <person name="Horwitz B.A."/>
            <person name="Barry K.W."/>
            <person name="Condon B.J."/>
            <person name="Copeland A.C."/>
            <person name="Dhillon B."/>
            <person name="Glaser F."/>
            <person name="Hesse C.N."/>
            <person name="Kosti I."/>
            <person name="LaButti K."/>
            <person name="Lindquist E.A."/>
            <person name="Lucas S."/>
            <person name="Salamov A.A."/>
            <person name="Bradshaw R.E."/>
            <person name="Ciuffetti L."/>
            <person name="Hamelin R.C."/>
            <person name="Kema G.H.J."/>
            <person name="Lawrence C."/>
            <person name="Scott J.A."/>
            <person name="Spatafora J.W."/>
            <person name="Turgeon B.G."/>
            <person name="de Wit P.J.G.M."/>
            <person name="Zhong S."/>
            <person name="Goodwin S.B."/>
            <person name="Grigoriev I.V."/>
        </authorList>
    </citation>
    <scope>NUCLEOTIDE SEQUENCE [LARGE SCALE GENOMIC DNA]</scope>
    <source>
        <strain evidence="3">ND90Pr / ATCC 201652</strain>
    </source>
</reference>
<evidence type="ECO:0000313" key="2">
    <source>
        <dbReference type="EMBL" id="EMD65074.1"/>
    </source>
</evidence>
<dbReference type="EMBL" id="KB445642">
    <property type="protein sequence ID" value="EMD65074.1"/>
    <property type="molecule type" value="Genomic_DNA"/>
</dbReference>
<evidence type="ECO:0000313" key="3">
    <source>
        <dbReference type="Proteomes" id="UP000016934"/>
    </source>
</evidence>
<feature type="region of interest" description="Disordered" evidence="1">
    <location>
        <begin position="215"/>
        <end position="237"/>
    </location>
</feature>
<dbReference type="OMA" id="RPTVMFT"/>
<dbReference type="KEGG" id="bsc:COCSADRAFT_317745"/>
<evidence type="ECO:0000256" key="1">
    <source>
        <dbReference type="SAM" id="MobiDB-lite"/>
    </source>
</evidence>
<dbReference type="OrthoDB" id="3769541at2759"/>
<dbReference type="Proteomes" id="UP000016934">
    <property type="component" value="Unassembled WGS sequence"/>
</dbReference>
<dbReference type="HOGENOM" id="CLU_733777_0_0_1"/>
<dbReference type="GeneID" id="19136516"/>
<feature type="compositionally biased region" description="Acidic residues" evidence="1">
    <location>
        <begin position="119"/>
        <end position="139"/>
    </location>
</feature>
<feature type="compositionally biased region" description="Basic residues" evidence="1">
    <location>
        <begin position="1"/>
        <end position="10"/>
    </location>
</feature>
<feature type="compositionally biased region" description="Basic residues" evidence="1">
    <location>
        <begin position="308"/>
        <end position="319"/>
    </location>
</feature>
<dbReference type="eggNOG" id="ENOG502RS2D">
    <property type="taxonomic scope" value="Eukaryota"/>
</dbReference>
<dbReference type="AlphaFoldDB" id="M2RE88"/>
<keyword evidence="3" id="KW-1185">Reference proteome</keyword>
<dbReference type="RefSeq" id="XP_007699575.1">
    <property type="nucleotide sequence ID" value="XM_007701385.1"/>
</dbReference>
<feature type="compositionally biased region" description="Low complexity" evidence="1">
    <location>
        <begin position="320"/>
        <end position="330"/>
    </location>
</feature>
<feature type="region of interest" description="Disordered" evidence="1">
    <location>
        <begin position="296"/>
        <end position="353"/>
    </location>
</feature>
<protein>
    <submittedName>
        <fullName evidence="2">Uncharacterized protein</fullName>
    </submittedName>
</protein>
<organism evidence="2 3">
    <name type="scientific">Cochliobolus sativus (strain ND90Pr / ATCC 201652)</name>
    <name type="common">Common root rot and spot blotch fungus</name>
    <name type="synonym">Bipolaris sorokiniana</name>
    <dbReference type="NCBI Taxonomy" id="665912"/>
    <lineage>
        <taxon>Eukaryota</taxon>
        <taxon>Fungi</taxon>
        <taxon>Dikarya</taxon>
        <taxon>Ascomycota</taxon>
        <taxon>Pezizomycotina</taxon>
        <taxon>Dothideomycetes</taxon>
        <taxon>Pleosporomycetidae</taxon>
        <taxon>Pleosporales</taxon>
        <taxon>Pleosporineae</taxon>
        <taxon>Pleosporaceae</taxon>
        <taxon>Bipolaris</taxon>
    </lineage>
</organism>
<feature type="compositionally biased region" description="Basic residues" evidence="1">
    <location>
        <begin position="29"/>
        <end position="41"/>
    </location>
</feature>
<reference evidence="3" key="2">
    <citation type="journal article" date="2013" name="PLoS Genet.">
        <title>Comparative genome structure, secondary metabolite, and effector coding capacity across Cochliobolus pathogens.</title>
        <authorList>
            <person name="Condon B.J."/>
            <person name="Leng Y."/>
            <person name="Wu D."/>
            <person name="Bushley K.E."/>
            <person name="Ohm R.A."/>
            <person name="Otillar R."/>
            <person name="Martin J."/>
            <person name="Schackwitz W."/>
            <person name="Grimwood J."/>
            <person name="MohdZainudin N."/>
            <person name="Xue C."/>
            <person name="Wang R."/>
            <person name="Manning V.A."/>
            <person name="Dhillon B."/>
            <person name="Tu Z.J."/>
            <person name="Steffenson B.J."/>
            <person name="Salamov A."/>
            <person name="Sun H."/>
            <person name="Lowry S."/>
            <person name="LaButti K."/>
            <person name="Han J."/>
            <person name="Copeland A."/>
            <person name="Lindquist E."/>
            <person name="Barry K."/>
            <person name="Schmutz J."/>
            <person name="Baker S.E."/>
            <person name="Ciuffetti L.M."/>
            <person name="Grigoriev I.V."/>
            <person name="Zhong S."/>
            <person name="Turgeon B.G."/>
        </authorList>
    </citation>
    <scope>NUCLEOTIDE SEQUENCE [LARGE SCALE GENOMIC DNA]</scope>
    <source>
        <strain evidence="3">ND90Pr / ATCC 201652</strain>
    </source>
</reference>
<gene>
    <name evidence="2" type="ORF">COCSADRAFT_317745</name>
</gene>
<accession>M2RE88</accession>
<feature type="compositionally biased region" description="Basic residues" evidence="1">
    <location>
        <begin position="342"/>
        <end position="353"/>
    </location>
</feature>
<feature type="region of interest" description="Disordered" evidence="1">
    <location>
        <begin position="1"/>
        <end position="90"/>
    </location>
</feature>
<feature type="compositionally biased region" description="Polar residues" evidence="1">
    <location>
        <begin position="215"/>
        <end position="227"/>
    </location>
</feature>
<sequence length="353" mass="39450">MPRPCQRRRATAAENRKSRSTKPQGPPPIRHKARQKAIHNARKAERGGARGGRGRGRGGQQHNGSGRFARGRNNNGDQEEQDFIPLSGGGNNFEALYRARPDYDMDSLDERHTQKSDSYSDDDSLTDSDILDDDEDLEDTQDISINIEEYLPTHGRRKNPRPTVMFTVPAAVAVYKEMYLSQFPLSVLTLRTHYGLFQEDTTPDSGAYISLASSAASRPPTVSSATSEEPVVAEESLRTDLEAHNSARDYVFNWGVNNGKRFTEVDDKYLRTIGGQLYRYTDMHPGLQEAFEYHRPGQARLSPPKPGPRPRQRGSKAKKAAQQAPQKPSAHGPSQPETSKSQKGKQKGKRRRP</sequence>